<dbReference type="PANTHER" id="PTHR43874:SF67">
    <property type="entry name" value="TWO-COMPONENT RESPONSE REGULATOR ARR2"/>
    <property type="match status" value="1"/>
</dbReference>
<dbReference type="InterPro" id="IPR045279">
    <property type="entry name" value="ARR-like"/>
</dbReference>
<dbReference type="SUPFAM" id="SSF52172">
    <property type="entry name" value="CheY-like"/>
    <property type="match status" value="1"/>
</dbReference>
<dbReference type="InterPro" id="IPR001789">
    <property type="entry name" value="Sig_transdc_resp-reg_receiver"/>
</dbReference>
<evidence type="ECO:0000256" key="5">
    <source>
        <dbReference type="ARBA" id="ARBA00023159"/>
    </source>
</evidence>
<dbReference type="Gene3D" id="1.10.10.60">
    <property type="entry name" value="Homeodomain-like"/>
    <property type="match status" value="1"/>
</dbReference>
<dbReference type="EMBL" id="JABCRI010000014">
    <property type="protein sequence ID" value="KAF8394620.1"/>
    <property type="molecule type" value="Genomic_DNA"/>
</dbReference>
<dbReference type="InterPro" id="IPR006447">
    <property type="entry name" value="Myb_dom_plants"/>
</dbReference>
<dbReference type="OMA" id="NELHHHK"/>
<dbReference type="InterPro" id="IPR017930">
    <property type="entry name" value="Myb_dom"/>
</dbReference>
<dbReference type="OrthoDB" id="60033at2759"/>
<keyword evidence="7" id="KW-0539">Nucleus</keyword>
<evidence type="ECO:0000256" key="8">
    <source>
        <dbReference type="PROSITE-ProRule" id="PRU00169"/>
    </source>
</evidence>
<dbReference type="InterPro" id="IPR009057">
    <property type="entry name" value="Homeodomain-like_sf"/>
</dbReference>
<keyword evidence="2 8" id="KW-0597">Phosphoprotein</keyword>
<evidence type="ECO:0000256" key="7">
    <source>
        <dbReference type="ARBA" id="ARBA00023242"/>
    </source>
</evidence>
<dbReference type="GO" id="GO:0003677">
    <property type="term" value="F:DNA binding"/>
    <property type="evidence" value="ECO:0007669"/>
    <property type="project" value="InterPro"/>
</dbReference>
<gene>
    <name evidence="12" type="ORF">HHK36_020834</name>
</gene>
<evidence type="ECO:0000256" key="4">
    <source>
        <dbReference type="ARBA" id="ARBA00023015"/>
    </source>
</evidence>
<feature type="domain" description="Response regulatory" evidence="10">
    <location>
        <begin position="74"/>
        <end position="187"/>
    </location>
</feature>
<proteinExistence type="predicted"/>
<comment type="caution">
    <text evidence="12">The sequence shown here is derived from an EMBL/GenBank/DDBJ whole genome shotgun (WGS) entry which is preliminary data.</text>
</comment>
<dbReference type="FunFam" id="1.10.10.60:FF:000007">
    <property type="entry name" value="Two-component response regulator"/>
    <property type="match status" value="1"/>
</dbReference>
<dbReference type="PROSITE" id="PS50110">
    <property type="entry name" value="RESPONSE_REGULATORY"/>
    <property type="match status" value="1"/>
</dbReference>
<keyword evidence="5" id="KW-0010">Activator</keyword>
<feature type="domain" description="HTH myb-type" evidence="11">
    <location>
        <begin position="249"/>
        <end position="306"/>
    </location>
</feature>
<dbReference type="InterPro" id="IPR011006">
    <property type="entry name" value="CheY-like_superfamily"/>
</dbReference>
<dbReference type="GO" id="GO:0000160">
    <property type="term" value="P:phosphorelay signal transduction system"/>
    <property type="evidence" value="ECO:0007669"/>
    <property type="project" value="UniProtKB-KW"/>
</dbReference>
<reference evidence="12 13" key="1">
    <citation type="submission" date="2020-04" db="EMBL/GenBank/DDBJ databases">
        <title>Plant Genome Project.</title>
        <authorList>
            <person name="Zhang R.-G."/>
        </authorList>
    </citation>
    <scope>NUCLEOTIDE SEQUENCE [LARGE SCALE GENOMIC DNA]</scope>
    <source>
        <strain evidence="12">YNK0</strain>
        <tissue evidence="12">Leaf</tissue>
    </source>
</reference>
<dbReference type="InterPro" id="IPR001005">
    <property type="entry name" value="SANT/Myb"/>
</dbReference>
<dbReference type="GO" id="GO:0005634">
    <property type="term" value="C:nucleus"/>
    <property type="evidence" value="ECO:0007669"/>
    <property type="project" value="UniProtKB-SubCell"/>
</dbReference>
<evidence type="ECO:0000259" key="10">
    <source>
        <dbReference type="PROSITE" id="PS50110"/>
    </source>
</evidence>
<dbReference type="PANTHER" id="PTHR43874">
    <property type="entry name" value="TWO-COMPONENT RESPONSE REGULATOR"/>
    <property type="match status" value="1"/>
</dbReference>
<dbReference type="SMART" id="SM00448">
    <property type="entry name" value="REC"/>
    <property type="match status" value="1"/>
</dbReference>
<dbReference type="Pfam" id="PF00249">
    <property type="entry name" value="Myb_DNA-binding"/>
    <property type="match status" value="1"/>
</dbReference>
<sequence length="727" mass="81535">MLVIDMAAELENVKILSTELARKFRPWIVISVDFFEPQYELKRSVFQDMNLDNQERWISQQSGVSDQFPVVSIRVLVVDDDRTCLMILDKMLRICHYKVTKCQQAEVALSMLRENKGGFDIVISDIHMPNMDGFELLKHIGLEMDLPVILMSVDEGQALKSVTHGACDYLTKPIRIESIKKIWQHVVRKRRNELKDLKKLGSVEDGDLHRKPSEVEYASLANEGNSRHSKKRKDEEDEGEERNDTSTLKKPRVVWSAELHQQFVTAVNRLGLDKAVPKKILEFMNVPGLTRENVASHLQKYRLYIRRPSGVSQNQSGLSTPFMDPQEANYGVMASLGRLDLQATYVQGQVLPRSLMTPQAGGFGRLTTNSGIGMPFTDQRNLFSSQILKLRSGEEQQLRNSSNQMNLLQGLPTNMEPKQLSHLHQSVQSFRSLGLQVSHGASDLPSSSMSLRTSSSAHVDSIYENQSSSLRMQMAQSRLKGQILNGITGDHASGLPSVNPVLGKNGTIINGATYIPISQDSEMINFPMAHVLEFPRNGFPLEGTQEVSTLTSTGVFQAGENSEMKGWRGFAPNYDILNEFCQGKPQELELQNVGLTVEMFQNSNSEQGNLDFLPSVLGHQGFTSSEKNGQNKNTSDVCKAVVSLMEGNEHMNAENITQCYNHLLVDNSFRVKDECLPDRSGKTVILAEHFGGDDLMSALFKQVSFSSLPWLQFFLPKLYLWIMIFGG</sequence>
<accession>A0A834YW34</accession>
<dbReference type="GO" id="GO:0009736">
    <property type="term" value="P:cytokinin-activated signaling pathway"/>
    <property type="evidence" value="ECO:0007669"/>
    <property type="project" value="InterPro"/>
</dbReference>
<keyword evidence="6" id="KW-0804">Transcription</keyword>
<dbReference type="AlphaFoldDB" id="A0A834YW34"/>
<dbReference type="SUPFAM" id="SSF46689">
    <property type="entry name" value="Homeodomain-like"/>
    <property type="match status" value="1"/>
</dbReference>
<evidence type="ECO:0000256" key="1">
    <source>
        <dbReference type="ARBA" id="ARBA00004123"/>
    </source>
</evidence>
<evidence type="ECO:0000256" key="3">
    <source>
        <dbReference type="ARBA" id="ARBA00023012"/>
    </source>
</evidence>
<name>A0A834YW34_TETSI</name>
<feature type="modified residue" description="4-aspartylphosphate" evidence="8">
    <location>
        <position position="125"/>
    </location>
</feature>
<dbReference type="Pfam" id="PF00072">
    <property type="entry name" value="Response_reg"/>
    <property type="match status" value="1"/>
</dbReference>
<keyword evidence="3" id="KW-0902">Two-component regulatory system</keyword>
<evidence type="ECO:0000256" key="2">
    <source>
        <dbReference type="ARBA" id="ARBA00022553"/>
    </source>
</evidence>
<dbReference type="PROSITE" id="PS51294">
    <property type="entry name" value="HTH_MYB"/>
    <property type="match status" value="1"/>
</dbReference>
<dbReference type="Gene3D" id="3.40.50.2300">
    <property type="match status" value="1"/>
</dbReference>
<feature type="region of interest" description="Disordered" evidence="9">
    <location>
        <begin position="211"/>
        <end position="249"/>
    </location>
</feature>
<evidence type="ECO:0000256" key="6">
    <source>
        <dbReference type="ARBA" id="ARBA00023163"/>
    </source>
</evidence>
<evidence type="ECO:0000313" key="13">
    <source>
        <dbReference type="Proteomes" id="UP000655225"/>
    </source>
</evidence>
<evidence type="ECO:0000313" key="12">
    <source>
        <dbReference type="EMBL" id="KAF8394620.1"/>
    </source>
</evidence>
<organism evidence="12 13">
    <name type="scientific">Tetracentron sinense</name>
    <name type="common">Spur-leaf</name>
    <dbReference type="NCBI Taxonomy" id="13715"/>
    <lineage>
        <taxon>Eukaryota</taxon>
        <taxon>Viridiplantae</taxon>
        <taxon>Streptophyta</taxon>
        <taxon>Embryophyta</taxon>
        <taxon>Tracheophyta</taxon>
        <taxon>Spermatophyta</taxon>
        <taxon>Magnoliopsida</taxon>
        <taxon>Trochodendrales</taxon>
        <taxon>Trochodendraceae</taxon>
        <taxon>Tetracentron</taxon>
    </lineage>
</organism>
<dbReference type="NCBIfam" id="TIGR01557">
    <property type="entry name" value="myb_SHAQKYF"/>
    <property type="match status" value="1"/>
</dbReference>
<evidence type="ECO:0008006" key="14">
    <source>
        <dbReference type="Google" id="ProtNLM"/>
    </source>
</evidence>
<keyword evidence="4" id="KW-0805">Transcription regulation</keyword>
<evidence type="ECO:0000256" key="9">
    <source>
        <dbReference type="SAM" id="MobiDB-lite"/>
    </source>
</evidence>
<keyword evidence="13" id="KW-1185">Reference proteome</keyword>
<protein>
    <recommendedName>
        <fullName evidence="14">Two-component response regulator</fullName>
    </recommendedName>
</protein>
<dbReference type="Proteomes" id="UP000655225">
    <property type="component" value="Unassembled WGS sequence"/>
</dbReference>
<dbReference type="CDD" id="cd17584">
    <property type="entry name" value="REC_typeB_ARR-like"/>
    <property type="match status" value="1"/>
</dbReference>
<comment type="subcellular location">
    <subcellularLocation>
        <location evidence="1">Nucleus</location>
    </subcellularLocation>
</comment>
<evidence type="ECO:0000259" key="11">
    <source>
        <dbReference type="PROSITE" id="PS51294"/>
    </source>
</evidence>